<name>A0A6S7EG27_9BURK</name>
<organism evidence="2 3">
    <name type="scientific">Achromobacter piechaudii</name>
    <dbReference type="NCBI Taxonomy" id="72556"/>
    <lineage>
        <taxon>Bacteria</taxon>
        <taxon>Pseudomonadati</taxon>
        <taxon>Pseudomonadota</taxon>
        <taxon>Betaproteobacteria</taxon>
        <taxon>Burkholderiales</taxon>
        <taxon>Alcaligenaceae</taxon>
        <taxon>Achromobacter</taxon>
    </lineage>
</organism>
<dbReference type="RefSeq" id="WP_175129683.1">
    <property type="nucleotide sequence ID" value="NZ_CADILD010000003.1"/>
</dbReference>
<evidence type="ECO:0000313" key="2">
    <source>
        <dbReference type="EMBL" id="CAB3908561.1"/>
    </source>
</evidence>
<feature type="transmembrane region" description="Helical" evidence="1">
    <location>
        <begin position="57"/>
        <end position="77"/>
    </location>
</feature>
<evidence type="ECO:0000313" key="3">
    <source>
        <dbReference type="Proteomes" id="UP000494105"/>
    </source>
</evidence>
<evidence type="ECO:0000256" key="1">
    <source>
        <dbReference type="SAM" id="Phobius"/>
    </source>
</evidence>
<feature type="transmembrane region" description="Helical" evidence="1">
    <location>
        <begin position="193"/>
        <end position="216"/>
    </location>
</feature>
<reference evidence="2 3" key="1">
    <citation type="submission" date="2020-04" db="EMBL/GenBank/DDBJ databases">
        <authorList>
            <person name="De Canck E."/>
        </authorList>
    </citation>
    <scope>NUCLEOTIDE SEQUENCE [LARGE SCALE GENOMIC DNA]</scope>
    <source>
        <strain evidence="2 3">LMG 1861</strain>
    </source>
</reference>
<gene>
    <name evidence="2" type="ORF">LMG1861_04686</name>
</gene>
<keyword evidence="1" id="KW-0472">Membrane</keyword>
<feature type="transmembrane region" description="Helical" evidence="1">
    <location>
        <begin position="98"/>
        <end position="120"/>
    </location>
</feature>
<protein>
    <submittedName>
        <fullName evidence="2">Uncharacterized protein</fullName>
    </submittedName>
</protein>
<dbReference type="AlphaFoldDB" id="A0A6S7EG27"/>
<feature type="transmembrane region" description="Helical" evidence="1">
    <location>
        <begin position="263"/>
        <end position="286"/>
    </location>
</feature>
<keyword evidence="1" id="KW-0812">Transmembrane</keyword>
<proteinExistence type="predicted"/>
<feature type="transmembrane region" description="Helical" evidence="1">
    <location>
        <begin position="301"/>
        <end position="321"/>
    </location>
</feature>
<feature type="transmembrane region" description="Helical" evidence="1">
    <location>
        <begin position="15"/>
        <end position="37"/>
    </location>
</feature>
<accession>A0A6S7EG27</accession>
<dbReference type="EMBL" id="CADILD010000003">
    <property type="protein sequence ID" value="CAB3908561.1"/>
    <property type="molecule type" value="Genomic_DNA"/>
</dbReference>
<feature type="transmembrane region" description="Helical" evidence="1">
    <location>
        <begin position="228"/>
        <end position="251"/>
    </location>
</feature>
<keyword evidence="1" id="KW-1133">Transmembrane helix</keyword>
<feature type="transmembrane region" description="Helical" evidence="1">
    <location>
        <begin position="147"/>
        <end position="172"/>
    </location>
</feature>
<dbReference type="Proteomes" id="UP000494105">
    <property type="component" value="Unassembled WGS sequence"/>
</dbReference>
<sequence>MSLSSPSDTPSRASLAWRLALVAVVVRLLYGVLVQSYTMLALPQSDQMREVYSQPQYLMPMLANLAASVLMVGMTVWGTMHGWLRRNDTTAVDEPRKLFGTFVALQLLYTLMTSAATAYLHSEGMQYLMTHRGELTERFGLELTGQFLAMAILFRIVYIALEIIGMVVVVRIAAWMVQRQGPYGAPAYDRRHAAWIAGLTVLAWQLTVSIALGGYLQLQYLNAGWPSFVLGYLALPLLLSLLCALACLKMLPRHIGGARMGRAVAHGSLAFWLTQAAGIGLGYLAIRSMSWRDLARAGESYVAGVTTLAIYAALLVLGCLLGRWALYRAGKPATIG</sequence>